<protein>
    <submittedName>
        <fullName evidence="2">Uncharacterized protein</fullName>
    </submittedName>
</protein>
<feature type="region of interest" description="Disordered" evidence="1">
    <location>
        <begin position="61"/>
        <end position="94"/>
    </location>
</feature>
<evidence type="ECO:0000313" key="2">
    <source>
        <dbReference type="EMBL" id="TDA37462.1"/>
    </source>
</evidence>
<dbReference type="EMBL" id="QNVH01000074">
    <property type="protein sequence ID" value="TDA37462.1"/>
    <property type="molecule type" value="Genomic_DNA"/>
</dbReference>
<dbReference type="Proteomes" id="UP000315399">
    <property type="component" value="Unassembled WGS sequence"/>
</dbReference>
<reference evidence="2 3" key="1">
    <citation type="journal article" date="2019" name="Nat. Microbiol.">
        <title>Expanding anaerobic alkane metabolism in the domain of Archaea.</title>
        <authorList>
            <person name="Wang Y."/>
            <person name="Wegener G."/>
            <person name="Hou J."/>
            <person name="Wang F."/>
            <person name="Xiao X."/>
        </authorList>
    </citation>
    <scope>NUCLEOTIDE SEQUENCE [LARGE SCALE GENOMIC DNA]</scope>
    <source>
        <strain evidence="2">WYZ-LMO10</strain>
    </source>
</reference>
<organism evidence="2 3">
    <name type="scientific">Thermoproteota archaeon</name>
    <dbReference type="NCBI Taxonomy" id="2056631"/>
    <lineage>
        <taxon>Archaea</taxon>
        <taxon>Thermoproteota</taxon>
    </lineage>
</organism>
<accession>A0A523B996</accession>
<dbReference type="AlphaFoldDB" id="A0A523B996"/>
<gene>
    <name evidence="2" type="ORF">DSO08_05795</name>
</gene>
<sequence length="94" mass="10838">MPNWSISTFGDTQSTGLRRHSVFRSHEHSLYKGLDLPLKMQGSCPMVHELKTQTIYFKKQSKRLGLKTPRGDTSLSAQPQQKPEEKPKKEKKKK</sequence>
<comment type="caution">
    <text evidence="2">The sequence shown here is derived from an EMBL/GenBank/DDBJ whole genome shotgun (WGS) entry which is preliminary data.</text>
</comment>
<proteinExistence type="predicted"/>
<evidence type="ECO:0000313" key="3">
    <source>
        <dbReference type="Proteomes" id="UP000315399"/>
    </source>
</evidence>
<evidence type="ECO:0000256" key="1">
    <source>
        <dbReference type="SAM" id="MobiDB-lite"/>
    </source>
</evidence>
<name>A0A523B996_9CREN</name>